<evidence type="ECO:0000256" key="1">
    <source>
        <dbReference type="ARBA" id="ARBA00022490"/>
    </source>
</evidence>
<comment type="caution">
    <text evidence="10">The sequence shown here is derived from an EMBL/GenBank/DDBJ whole genome shotgun (WGS) entry which is preliminary data.</text>
</comment>
<dbReference type="PANTHER" id="PTHR43654">
    <property type="entry name" value="GLUTAMATE 5-KINASE"/>
    <property type="match status" value="1"/>
</dbReference>
<dbReference type="EMBL" id="JACRSV010000001">
    <property type="protein sequence ID" value="MBC8558700.1"/>
    <property type="molecule type" value="Genomic_DNA"/>
</dbReference>
<dbReference type="InterPro" id="IPR036393">
    <property type="entry name" value="AceGlu_kinase-like_sf"/>
</dbReference>
<comment type="subcellular location">
    <subcellularLocation>
        <location evidence="8">Cytoplasm</location>
    </subcellularLocation>
</comment>
<dbReference type="GO" id="GO:0005524">
    <property type="term" value="F:ATP binding"/>
    <property type="evidence" value="ECO:0007669"/>
    <property type="project" value="UniProtKB-KW"/>
</dbReference>
<evidence type="ECO:0000313" key="11">
    <source>
        <dbReference type="Proteomes" id="UP000610760"/>
    </source>
</evidence>
<evidence type="ECO:0000256" key="5">
    <source>
        <dbReference type="ARBA" id="ARBA00022741"/>
    </source>
</evidence>
<evidence type="ECO:0000313" key="10">
    <source>
        <dbReference type="EMBL" id="MBC8558700.1"/>
    </source>
</evidence>
<keyword evidence="7 8" id="KW-0067">ATP-binding</keyword>
<feature type="binding site" evidence="8">
    <location>
        <position position="153"/>
    </location>
    <ligand>
        <name>substrate</name>
    </ligand>
</feature>
<dbReference type="GO" id="GO:0055129">
    <property type="term" value="P:L-proline biosynthetic process"/>
    <property type="evidence" value="ECO:0007669"/>
    <property type="project" value="UniProtKB-UniRule"/>
</dbReference>
<comment type="pathway">
    <text evidence="8">Amino-acid biosynthesis; L-proline biosynthesis; L-glutamate 5-semialdehyde from L-glutamate: step 1/2.</text>
</comment>
<dbReference type="InterPro" id="IPR019797">
    <property type="entry name" value="Glutamate_5-kinase_CS"/>
</dbReference>
<dbReference type="GO" id="GO:0005829">
    <property type="term" value="C:cytosol"/>
    <property type="evidence" value="ECO:0007669"/>
    <property type="project" value="TreeGrafter"/>
</dbReference>
<keyword evidence="5 8" id="KW-0547">Nucleotide-binding</keyword>
<organism evidence="10 11">
    <name type="scientific">Fumia xinanensis</name>
    <dbReference type="NCBI Taxonomy" id="2763659"/>
    <lineage>
        <taxon>Bacteria</taxon>
        <taxon>Bacillati</taxon>
        <taxon>Bacillota</taxon>
        <taxon>Clostridia</taxon>
        <taxon>Eubacteriales</taxon>
        <taxon>Oscillospiraceae</taxon>
        <taxon>Fumia</taxon>
    </lineage>
</organism>
<dbReference type="FunFam" id="3.40.1160.10:FF:000018">
    <property type="entry name" value="Glutamate 5-kinase"/>
    <property type="match status" value="1"/>
</dbReference>
<comment type="similarity">
    <text evidence="8">Belongs to the glutamate 5-kinase family.</text>
</comment>
<evidence type="ECO:0000259" key="9">
    <source>
        <dbReference type="Pfam" id="PF00696"/>
    </source>
</evidence>
<dbReference type="InterPro" id="IPR005715">
    <property type="entry name" value="Glu_5kinase/COase_Synthase"/>
</dbReference>
<dbReference type="Proteomes" id="UP000610760">
    <property type="component" value="Unassembled WGS sequence"/>
</dbReference>
<dbReference type="Pfam" id="PF00696">
    <property type="entry name" value="AA_kinase"/>
    <property type="match status" value="1"/>
</dbReference>
<evidence type="ECO:0000256" key="2">
    <source>
        <dbReference type="ARBA" id="ARBA00022605"/>
    </source>
</evidence>
<dbReference type="GO" id="GO:0004349">
    <property type="term" value="F:glutamate 5-kinase activity"/>
    <property type="evidence" value="ECO:0007669"/>
    <property type="project" value="UniProtKB-UniRule"/>
</dbReference>
<dbReference type="SUPFAM" id="SSF53633">
    <property type="entry name" value="Carbamate kinase-like"/>
    <property type="match status" value="1"/>
</dbReference>
<reference evidence="10" key="1">
    <citation type="submission" date="2020-08" db="EMBL/GenBank/DDBJ databases">
        <title>Genome public.</title>
        <authorList>
            <person name="Liu C."/>
            <person name="Sun Q."/>
        </authorList>
    </citation>
    <scope>NUCLEOTIDE SEQUENCE</scope>
    <source>
        <strain evidence="10">NSJ-33</strain>
    </source>
</reference>
<evidence type="ECO:0000256" key="8">
    <source>
        <dbReference type="HAMAP-Rule" id="MF_00456"/>
    </source>
</evidence>
<keyword evidence="3 8" id="KW-0641">Proline biosynthesis</keyword>
<name>A0A926E382_9FIRM</name>
<dbReference type="RefSeq" id="WP_249293587.1">
    <property type="nucleotide sequence ID" value="NZ_JACRSV010000001.1"/>
</dbReference>
<evidence type="ECO:0000256" key="7">
    <source>
        <dbReference type="ARBA" id="ARBA00022840"/>
    </source>
</evidence>
<comment type="function">
    <text evidence="8">Catalyzes the transfer of a phosphate group to glutamate to form L-glutamate 5-phosphate.</text>
</comment>
<evidence type="ECO:0000256" key="4">
    <source>
        <dbReference type="ARBA" id="ARBA00022679"/>
    </source>
</evidence>
<dbReference type="PIRSF" id="PIRSF000729">
    <property type="entry name" value="GK"/>
    <property type="match status" value="1"/>
</dbReference>
<dbReference type="InterPro" id="IPR041739">
    <property type="entry name" value="G5K_ProB"/>
</dbReference>
<keyword evidence="11" id="KW-1185">Reference proteome</keyword>
<dbReference type="InterPro" id="IPR001048">
    <property type="entry name" value="Asp/Glu/Uridylate_kinase"/>
</dbReference>
<feature type="domain" description="Aspartate/glutamate/uridylate kinase" evidence="9">
    <location>
        <begin position="9"/>
        <end position="237"/>
    </location>
</feature>
<feature type="binding site" evidence="8">
    <location>
        <position position="54"/>
    </location>
    <ligand>
        <name>substrate</name>
    </ligand>
</feature>
<keyword evidence="1 8" id="KW-0963">Cytoplasm</keyword>
<evidence type="ECO:0000256" key="3">
    <source>
        <dbReference type="ARBA" id="ARBA00022650"/>
    </source>
</evidence>
<keyword evidence="4 8" id="KW-0808">Transferase</keyword>
<dbReference type="PRINTS" id="PR00474">
    <property type="entry name" value="GLU5KINASE"/>
</dbReference>
<feature type="binding site" evidence="8">
    <location>
        <position position="141"/>
    </location>
    <ligand>
        <name>substrate</name>
    </ligand>
</feature>
<feature type="binding site" evidence="8">
    <location>
        <begin position="173"/>
        <end position="174"/>
    </location>
    <ligand>
        <name>ATP</name>
        <dbReference type="ChEBI" id="CHEBI:30616"/>
    </ligand>
</feature>
<evidence type="ECO:0000256" key="6">
    <source>
        <dbReference type="ARBA" id="ARBA00022777"/>
    </source>
</evidence>
<dbReference type="PANTHER" id="PTHR43654:SF1">
    <property type="entry name" value="ISOPENTENYL PHOSPHATE KINASE"/>
    <property type="match status" value="1"/>
</dbReference>
<feature type="binding site" evidence="8">
    <location>
        <position position="14"/>
    </location>
    <ligand>
        <name>ATP</name>
        <dbReference type="ChEBI" id="CHEBI:30616"/>
    </ligand>
</feature>
<feature type="binding site" evidence="8">
    <location>
        <begin position="215"/>
        <end position="221"/>
    </location>
    <ligand>
        <name>ATP</name>
        <dbReference type="ChEBI" id="CHEBI:30616"/>
    </ligand>
</feature>
<dbReference type="PROSITE" id="PS00902">
    <property type="entry name" value="GLUTAMATE_5_KINASE"/>
    <property type="match status" value="1"/>
</dbReference>
<dbReference type="CDD" id="cd04242">
    <property type="entry name" value="AAK_G5K_ProB"/>
    <property type="match status" value="1"/>
</dbReference>
<dbReference type="AlphaFoldDB" id="A0A926E382"/>
<dbReference type="HAMAP" id="MF_00456">
    <property type="entry name" value="ProB"/>
    <property type="match status" value="1"/>
</dbReference>
<sequence>MIEQAADAKRIVVKVGTSTLAHQTGLLNIQRMERLVKVLSDLKNAGKEIILVSSGAIGVGAGKIGLKERPADIPVRQACAAIGQCELMYCYDKYFSEYNHTVAQVLMTRDIIDCENRKTHVVNTLMNLLHFGIIPIVNENDTVSTEEIEFGDNDTLSAIVGSLCQTDLLVILTDVDGVFTKNPRVYDDAELISQIEEVNDGVKALAGGEGSHLGTGGMVTKLSAAQIGLDEGFPTVIMKGSSPEALYRLFDGEAIGTFIGGKKGATK</sequence>
<protein>
    <recommendedName>
        <fullName evidence="8">Glutamate 5-kinase</fullName>
        <ecNumber evidence="8">2.7.2.11</ecNumber>
    </recommendedName>
    <alternativeName>
        <fullName evidence="8">Gamma-glutamyl kinase</fullName>
        <shortName evidence="8">GK</shortName>
    </alternativeName>
</protein>
<dbReference type="InterPro" id="IPR001057">
    <property type="entry name" value="Glu/AcGlu_kinase"/>
</dbReference>
<keyword evidence="2 8" id="KW-0028">Amino-acid biosynthesis</keyword>
<keyword evidence="6 8" id="KW-0418">Kinase</keyword>
<dbReference type="InterPro" id="IPR011529">
    <property type="entry name" value="Glu_5kinase"/>
</dbReference>
<gene>
    <name evidence="8 10" type="primary">proB</name>
    <name evidence="10" type="ORF">H8710_01320</name>
</gene>
<accession>A0A926E382</accession>
<dbReference type="Gene3D" id="3.40.1160.10">
    <property type="entry name" value="Acetylglutamate kinase-like"/>
    <property type="match status" value="1"/>
</dbReference>
<comment type="catalytic activity">
    <reaction evidence="8">
        <text>L-glutamate + ATP = L-glutamyl 5-phosphate + ADP</text>
        <dbReference type="Rhea" id="RHEA:14877"/>
        <dbReference type="ChEBI" id="CHEBI:29985"/>
        <dbReference type="ChEBI" id="CHEBI:30616"/>
        <dbReference type="ChEBI" id="CHEBI:58274"/>
        <dbReference type="ChEBI" id="CHEBI:456216"/>
        <dbReference type="EC" id="2.7.2.11"/>
    </reaction>
</comment>
<proteinExistence type="inferred from homology"/>
<dbReference type="EC" id="2.7.2.11" evidence="8"/>
<dbReference type="NCBIfam" id="TIGR01027">
    <property type="entry name" value="proB"/>
    <property type="match status" value="1"/>
</dbReference>